<dbReference type="Gene3D" id="3.20.110.10">
    <property type="entry name" value="Glycoside hydrolase 38, N terminal domain"/>
    <property type="match status" value="1"/>
</dbReference>
<comment type="similarity">
    <text evidence="1 4">Belongs to the glycosyl hydrolase 57 family.</text>
</comment>
<feature type="domain" description="Glycosyltransferase subfamily 4-like N-terminal" evidence="7">
    <location>
        <begin position="426"/>
        <end position="596"/>
    </location>
</feature>
<dbReference type="STRING" id="997296.PB1_14959"/>
<dbReference type="eggNOG" id="COG0297">
    <property type="taxonomic scope" value="Bacteria"/>
</dbReference>
<dbReference type="InterPro" id="IPR001296">
    <property type="entry name" value="Glyco_trans_1"/>
</dbReference>
<feature type="domain" description="Glycosyl transferase family 1" evidence="5">
    <location>
        <begin position="615"/>
        <end position="773"/>
    </location>
</feature>
<evidence type="ECO:0000259" key="7">
    <source>
        <dbReference type="Pfam" id="PF13439"/>
    </source>
</evidence>
<dbReference type="InterPro" id="IPR011330">
    <property type="entry name" value="Glyco_hydro/deAcase_b/a-brl"/>
</dbReference>
<dbReference type="Proteomes" id="UP000010523">
    <property type="component" value="Unassembled WGS sequence"/>
</dbReference>
<gene>
    <name evidence="8" type="ORF">PB1_14959</name>
</gene>
<dbReference type="eggNOG" id="COG1543">
    <property type="taxonomic scope" value="Bacteria"/>
</dbReference>
<organism evidence="8 9">
    <name type="scientific">Bacillus methanolicus PB1</name>
    <dbReference type="NCBI Taxonomy" id="997296"/>
    <lineage>
        <taxon>Bacteria</taxon>
        <taxon>Bacillati</taxon>
        <taxon>Bacillota</taxon>
        <taxon>Bacilli</taxon>
        <taxon>Bacillales</taxon>
        <taxon>Bacillaceae</taxon>
        <taxon>Bacillus</taxon>
    </lineage>
</organism>
<dbReference type="Gene3D" id="3.40.50.2000">
    <property type="entry name" value="Glycogen Phosphorylase B"/>
    <property type="match status" value="2"/>
</dbReference>
<protein>
    <submittedName>
        <fullName evidence="8">Glycosyl transferase domain-containing protein</fullName>
    </submittedName>
</protein>
<reference evidence="8 9" key="1">
    <citation type="journal article" date="2012" name="Appl. Environ. Microbiol.">
        <title>Genome Sequence of Thermotolerant Bacillus methanolicus: Features and Regulation Related to Methylotrophy and Production of L-Lysine and L-Glutamate from Methanol.</title>
        <authorList>
            <person name="Heggeset T.M."/>
            <person name="Krog A."/>
            <person name="Balzer S."/>
            <person name="Wentzel A."/>
            <person name="Ellingsen T.E."/>
            <person name="Brautaset T."/>
        </authorList>
    </citation>
    <scope>NUCLEOTIDE SEQUENCE [LARGE SCALE GENOMIC DNA]</scope>
    <source>
        <strain evidence="8 9">PB1</strain>
    </source>
</reference>
<accession>I3DX97</accession>
<dbReference type="SUPFAM" id="SSF88713">
    <property type="entry name" value="Glycoside hydrolase/deacetylase"/>
    <property type="match status" value="1"/>
</dbReference>
<comment type="caution">
    <text evidence="8">The sequence shown here is derived from an EMBL/GenBank/DDBJ whole genome shotgun (WGS) entry which is preliminary data.</text>
</comment>
<proteinExistence type="inferred from homology"/>
<dbReference type="CDD" id="cd03801">
    <property type="entry name" value="GT4_PimA-like"/>
    <property type="match status" value="1"/>
</dbReference>
<dbReference type="EMBL" id="AFEU01000003">
    <property type="protein sequence ID" value="EIJ78868.1"/>
    <property type="molecule type" value="Genomic_DNA"/>
</dbReference>
<dbReference type="Pfam" id="PF13439">
    <property type="entry name" value="Glyco_transf_4"/>
    <property type="match status" value="1"/>
</dbReference>
<evidence type="ECO:0000259" key="5">
    <source>
        <dbReference type="Pfam" id="PF00534"/>
    </source>
</evidence>
<dbReference type="InterPro" id="IPR004300">
    <property type="entry name" value="Glyco_hydro_57_N"/>
</dbReference>
<dbReference type="GO" id="GO:0016757">
    <property type="term" value="F:glycosyltransferase activity"/>
    <property type="evidence" value="ECO:0007669"/>
    <property type="project" value="InterPro"/>
</dbReference>
<evidence type="ECO:0000313" key="8">
    <source>
        <dbReference type="EMBL" id="EIJ78868.1"/>
    </source>
</evidence>
<dbReference type="SUPFAM" id="SSF53756">
    <property type="entry name" value="UDP-Glycosyltransferase/glycogen phosphorylase"/>
    <property type="match status" value="1"/>
</dbReference>
<evidence type="ECO:0000259" key="6">
    <source>
        <dbReference type="Pfam" id="PF03065"/>
    </source>
</evidence>
<dbReference type="AlphaFoldDB" id="I3DX97"/>
<sequence>MKPFFLPILYTDIPIISIKNNSIVRKDIFVFTAKLIEILSKLENGLKKAKIYLAIPPIYYEVAGQAKFKDKMTQFLEKETDQFPGLIDIWMKWDQSVNKSLRSMISQEKIELLAVPVTGAILPFIATSAGIQAHIREGLSILESCFSVRPRGFWFPKGAFEPGLDLFLMNEGIQYSFINENTIKFADPTPSGNGKKPIRSPHGLIFFPIQKVVKQGGISVGPSDSDFSIYKSSQVFVAAENILSDEIADFIDFAKNMAINSSVSMEASKFLTEFGKTAETVHICSSFSITESSSPLISKESIILEESFLIETEIKKMGRLIENSFEKRILKQMIKHWLLLSGSAADSGQAEEAAKEQILSFYKLKEILTGKRQADELDEMENSDSFLENLSLKGWINKAKSNLSMESKSQGLKILMQTWEFPPNIVGGLSRHVHGLSESLAKLGYEIHVLTAQTADLPSFEKRNGVFIHRVAPLNEKDHDFLAWVAGLNLAMANRARELAAVHDFHVIHAHDWLVGSAAVSLKTFLNIPLITTMHATEHGRNNGIYTDMQHFIHKKEELLLQASDQIIVCSEHMKDELKNVFNTSEEMIAIIPNGVFKQEEQLNLHGLLDELPVFPERKMVFSIGRMVREKGFDTIIETAIKMKARSDELYFVIAGKGPLLEEYRQKVRDNGMENFVYFIGFIQDEQRDALLTQCEAAVFPSLYEPFGIVALEAMSFGKPTIVSETGGLRGIIQPYKTGLFMDPGNPFSLLQQLHFVLEDRKRAKEIGENGRKVVESLFSWMRIAEETKRTFEDVLLNTKI</sequence>
<dbReference type="InterPro" id="IPR050194">
    <property type="entry name" value="Glycosyltransferase_grp1"/>
</dbReference>
<keyword evidence="8" id="KW-0808">Transferase</keyword>
<comment type="similarity">
    <text evidence="2">Belongs to the glycosyltransferase group 1 family. Glycosyltransferase 4 subfamily.</text>
</comment>
<dbReference type="GO" id="GO:0005975">
    <property type="term" value="P:carbohydrate metabolic process"/>
    <property type="evidence" value="ECO:0007669"/>
    <property type="project" value="InterPro"/>
</dbReference>
<dbReference type="Pfam" id="PF03065">
    <property type="entry name" value="Glyco_hydro_57"/>
    <property type="match status" value="1"/>
</dbReference>
<dbReference type="PANTHER" id="PTHR45947">
    <property type="entry name" value="SULFOQUINOVOSYL TRANSFERASE SQD2"/>
    <property type="match status" value="1"/>
</dbReference>
<evidence type="ECO:0000313" key="9">
    <source>
        <dbReference type="Proteomes" id="UP000010523"/>
    </source>
</evidence>
<keyword evidence="3 4" id="KW-0119">Carbohydrate metabolism</keyword>
<evidence type="ECO:0000256" key="2">
    <source>
        <dbReference type="ARBA" id="ARBA00009481"/>
    </source>
</evidence>
<evidence type="ECO:0000256" key="1">
    <source>
        <dbReference type="ARBA" id="ARBA00006821"/>
    </source>
</evidence>
<feature type="domain" description="Glycoside hydrolase family 57 N-terminal" evidence="6">
    <location>
        <begin position="36"/>
        <end position="182"/>
    </location>
</feature>
<keyword evidence="9" id="KW-1185">Reference proteome</keyword>
<evidence type="ECO:0000256" key="4">
    <source>
        <dbReference type="RuleBase" id="RU361196"/>
    </source>
</evidence>
<dbReference type="InterPro" id="IPR027291">
    <property type="entry name" value="Glyco_hydro_38_N_sf"/>
</dbReference>
<dbReference type="InterPro" id="IPR028098">
    <property type="entry name" value="Glyco_trans_4-like_N"/>
</dbReference>
<name>I3DX97_BACMT</name>
<dbReference type="PATRIC" id="fig|997296.3.peg.3155"/>
<evidence type="ECO:0000256" key="3">
    <source>
        <dbReference type="ARBA" id="ARBA00023277"/>
    </source>
</evidence>
<dbReference type="PANTHER" id="PTHR45947:SF3">
    <property type="entry name" value="SULFOQUINOVOSYL TRANSFERASE SQD2"/>
    <property type="match status" value="1"/>
</dbReference>
<dbReference type="Pfam" id="PF00534">
    <property type="entry name" value="Glycos_transf_1"/>
    <property type="match status" value="1"/>
</dbReference>